<organism evidence="12 13">
    <name type="scientific">Chaetoceros tenuissimus</name>
    <dbReference type="NCBI Taxonomy" id="426638"/>
    <lineage>
        <taxon>Eukaryota</taxon>
        <taxon>Sar</taxon>
        <taxon>Stramenopiles</taxon>
        <taxon>Ochrophyta</taxon>
        <taxon>Bacillariophyta</taxon>
        <taxon>Coscinodiscophyceae</taxon>
        <taxon>Chaetocerotophycidae</taxon>
        <taxon>Chaetocerotales</taxon>
        <taxon>Chaetocerotaceae</taxon>
        <taxon>Chaetoceros</taxon>
    </lineage>
</organism>
<accession>A0AAD3H5K3</accession>
<dbReference type="Proteomes" id="UP001054902">
    <property type="component" value="Unassembled WGS sequence"/>
</dbReference>
<evidence type="ECO:0000313" key="13">
    <source>
        <dbReference type="Proteomes" id="UP001054902"/>
    </source>
</evidence>
<sequence>MTNENKKIPYIPFDYPLQFHELDIPIPDWLENEIEKVDLPDIASPTSASDATESSTTTASSSASPNDSNSSSSFDASTASPTSASDASESSTTTASSSASPNDSIPNSSTSNEPEQETFLYFGRKMTWEQIQNLNNNPKVREQFEKSLQIYLEMKHSPSSTFFFFESKRRKQCRKVPVPELDNESILLYEPIAAHMRSQNLFENELVLEHFKDPIYVMFVNWFFEVLGFIGTPPLLFGNTDLSLADFIGILRLTFSVTKVQDYQKHHTFVEFMKLVESLALTTGANIAWVAQNGDPFGKRGDFASLFSDKILESDPGLKELVDLYKKVVELYQKCALPISIRIIKNRIQKNKVSGNNERKDTENIGEKGVTFFMVDAQSGKYLKYFPDCCKQASEIFMHSFKNGNAFMKMIKSYHYSVQNNGYDGEADGLMTLGLFHRAYFVYLSILSIIHRQDFNETFVNENGKFDFKKLLKKSGVAGVKGRKPALMSKDTDICYREVASNTIESCSLEMFVRETGISYEELYSEFANPFTYKRDVQELRGYDVSLNRSSLEKYNTFRGVSEMKSGKFKCELYLQEEKFYLGTHPSEFIAAYIHDRAVELSGIQNVTLNFESQEDNEETLDVVIKAELDRKQESMSKEDWAKFDQKRFIEEYTESIPSDAVIKGVVVGGLSWTDSLKGITIATKKLKKTTEFIGVYKNKKKFQCTITHNGTYFHLGNHSSEFIAACVYDKAATLLGRKKLNFKSDEDFKEKLQVVTTAELLKKKESMSKEAWAEFDQKRFIEEYTESIPSDAVIKGVVVGGISWTDSLKNGASTGGTVVTKKVKKTKENGASTGGTVVTKKVKKTKEFIGVHKKDKGFKCEITHNGTIFYLGCHSSEFIAACVYDKAATLLGRKKLNFKSDEDFKEKLQVVTTAELLKKKESMSKEAWAEFDQKRFIEEYTESIPSDAVIKGVVVDQKPWAVVKKAERERKSRKHKLSSVDGPIEEKKSKKRQKDKDLLGHKKKEEEEEQQEWVQCEKCEKWHRLPRHIAAKDLPDKWFCSMNDWDPQSVSCTVQEDYKVEDEKIDDNAIVSTSKEEEEEQQEWVQCEKCEKWHRLPRHIAAKDLPDKWFCSMNDWDPQSVSCTVQEDYKVEDEKIDDNAIVSTSKEEEEEQQ</sequence>
<reference evidence="12 13" key="1">
    <citation type="journal article" date="2021" name="Sci. Rep.">
        <title>The genome of the diatom Chaetoceros tenuissimus carries an ancient integrated fragment of an extant virus.</title>
        <authorList>
            <person name="Hongo Y."/>
            <person name="Kimura K."/>
            <person name="Takaki Y."/>
            <person name="Yoshida Y."/>
            <person name="Baba S."/>
            <person name="Kobayashi G."/>
            <person name="Nagasaki K."/>
            <person name="Hano T."/>
            <person name="Tomaru Y."/>
        </authorList>
    </citation>
    <scope>NUCLEOTIDE SEQUENCE [LARGE SCALE GENOMIC DNA]</scope>
    <source>
        <strain evidence="12 13">NIES-3715</strain>
    </source>
</reference>
<keyword evidence="2" id="KW-0479">Metal-binding</keyword>
<feature type="region of interest" description="Disordered" evidence="9">
    <location>
        <begin position="1135"/>
        <end position="1154"/>
    </location>
</feature>
<dbReference type="PANTHER" id="PTHR15999">
    <property type="entry name" value="ZINC FINGER CW-TYPE PWWP DOMAIN PROTEIN 1"/>
    <property type="match status" value="1"/>
</dbReference>
<dbReference type="PANTHER" id="PTHR15999:SF6">
    <property type="entry name" value="ZINC FINGER CW-TYPE PWWP DOMAIN PROTEIN 2"/>
    <property type="match status" value="1"/>
</dbReference>
<evidence type="ECO:0000256" key="4">
    <source>
        <dbReference type="ARBA" id="ARBA00022833"/>
    </source>
</evidence>
<feature type="domain" description="CW-type" evidence="11">
    <location>
        <begin position="1008"/>
        <end position="1061"/>
    </location>
</feature>
<feature type="compositionally biased region" description="Basic and acidic residues" evidence="9">
    <location>
        <begin position="985"/>
        <end position="1005"/>
    </location>
</feature>
<dbReference type="EMBL" id="BLLK01000045">
    <property type="protein sequence ID" value="GFH51437.1"/>
    <property type="molecule type" value="Genomic_DNA"/>
</dbReference>
<dbReference type="InterPro" id="IPR011124">
    <property type="entry name" value="Znf_CW"/>
</dbReference>
<keyword evidence="5" id="KW-0805">Transcription regulation</keyword>
<proteinExistence type="predicted"/>
<evidence type="ECO:0000256" key="5">
    <source>
        <dbReference type="ARBA" id="ARBA00023015"/>
    </source>
</evidence>
<comment type="caution">
    <text evidence="12">The sequence shown here is derived from an EMBL/GenBank/DDBJ whole genome shotgun (WGS) entry which is preliminary data.</text>
</comment>
<feature type="region of interest" description="Disordered" evidence="9">
    <location>
        <begin position="972"/>
        <end position="1005"/>
    </location>
</feature>
<evidence type="ECO:0000256" key="8">
    <source>
        <dbReference type="ARBA" id="ARBA00023242"/>
    </source>
</evidence>
<evidence type="ECO:0000313" key="12">
    <source>
        <dbReference type="EMBL" id="GFH51437.1"/>
    </source>
</evidence>
<feature type="domain" description="AP2/ERF" evidence="10">
    <location>
        <begin position="557"/>
        <end position="612"/>
    </location>
</feature>
<evidence type="ECO:0000256" key="6">
    <source>
        <dbReference type="ARBA" id="ARBA00023125"/>
    </source>
</evidence>
<dbReference type="GO" id="GO:0003677">
    <property type="term" value="F:DNA binding"/>
    <property type="evidence" value="ECO:0007669"/>
    <property type="project" value="UniProtKB-KW"/>
</dbReference>
<keyword evidence="6" id="KW-0238">DNA-binding</keyword>
<keyword evidence="7" id="KW-0804">Transcription</keyword>
<dbReference type="AlphaFoldDB" id="A0AAD3H5K3"/>
<evidence type="ECO:0000259" key="11">
    <source>
        <dbReference type="PROSITE" id="PS51050"/>
    </source>
</evidence>
<evidence type="ECO:0000256" key="1">
    <source>
        <dbReference type="ARBA" id="ARBA00004123"/>
    </source>
</evidence>
<keyword evidence="3" id="KW-0863">Zinc-finger</keyword>
<dbReference type="PROSITE" id="PS51050">
    <property type="entry name" value="ZF_CW"/>
    <property type="match status" value="2"/>
</dbReference>
<evidence type="ECO:0000256" key="7">
    <source>
        <dbReference type="ARBA" id="ARBA00023163"/>
    </source>
</evidence>
<dbReference type="Gene3D" id="3.30.730.10">
    <property type="entry name" value="AP2/ERF domain"/>
    <property type="match status" value="1"/>
</dbReference>
<protein>
    <recommendedName>
        <fullName evidence="14">CW-type domain-containing protein</fullName>
    </recommendedName>
</protein>
<dbReference type="Gene3D" id="3.30.40.100">
    <property type="match status" value="2"/>
</dbReference>
<comment type="subcellular location">
    <subcellularLocation>
        <location evidence="1">Nucleus</location>
    </subcellularLocation>
</comment>
<name>A0AAD3H5K3_9STRA</name>
<dbReference type="InterPro" id="IPR042778">
    <property type="entry name" value="ZCWPW1/ZCWPW2"/>
</dbReference>
<keyword evidence="8" id="KW-0539">Nucleus</keyword>
<dbReference type="GO" id="GO:0008270">
    <property type="term" value="F:zinc ion binding"/>
    <property type="evidence" value="ECO:0007669"/>
    <property type="project" value="UniProtKB-KW"/>
</dbReference>
<dbReference type="PROSITE" id="PS51032">
    <property type="entry name" value="AP2_ERF"/>
    <property type="match status" value="1"/>
</dbReference>
<dbReference type="GO" id="GO:0003700">
    <property type="term" value="F:DNA-binding transcription factor activity"/>
    <property type="evidence" value="ECO:0007669"/>
    <property type="project" value="InterPro"/>
</dbReference>
<dbReference type="InterPro" id="IPR001471">
    <property type="entry name" value="AP2/ERF_dom"/>
</dbReference>
<feature type="domain" description="CW-type" evidence="11">
    <location>
        <begin position="1079"/>
        <end position="1132"/>
    </location>
</feature>
<evidence type="ECO:0008006" key="14">
    <source>
        <dbReference type="Google" id="ProtNLM"/>
    </source>
</evidence>
<dbReference type="InterPro" id="IPR036955">
    <property type="entry name" value="AP2/ERF_dom_sf"/>
</dbReference>
<evidence type="ECO:0000259" key="10">
    <source>
        <dbReference type="PROSITE" id="PS51032"/>
    </source>
</evidence>
<dbReference type="Pfam" id="PF07496">
    <property type="entry name" value="zf-CW"/>
    <property type="match status" value="2"/>
</dbReference>
<gene>
    <name evidence="12" type="ORF">CTEN210_07913</name>
</gene>
<feature type="region of interest" description="Disordered" evidence="9">
    <location>
        <begin position="40"/>
        <end position="115"/>
    </location>
</feature>
<evidence type="ECO:0000256" key="9">
    <source>
        <dbReference type="SAM" id="MobiDB-lite"/>
    </source>
</evidence>
<evidence type="ECO:0000256" key="3">
    <source>
        <dbReference type="ARBA" id="ARBA00022771"/>
    </source>
</evidence>
<keyword evidence="13" id="KW-1185">Reference proteome</keyword>
<evidence type="ECO:0000256" key="2">
    <source>
        <dbReference type="ARBA" id="ARBA00022723"/>
    </source>
</evidence>
<keyword evidence="4" id="KW-0862">Zinc</keyword>
<dbReference type="GO" id="GO:0005634">
    <property type="term" value="C:nucleus"/>
    <property type="evidence" value="ECO:0007669"/>
    <property type="project" value="UniProtKB-SubCell"/>
</dbReference>
<feature type="compositionally biased region" description="Low complexity" evidence="9">
    <location>
        <begin position="43"/>
        <end position="109"/>
    </location>
</feature>